<sequence length="357" mass="38706">MKVSTLKTVLITLSCLGLFLLWGVMALQGSLQALFEIKDSAVFPNGRRLKTSYTGIGPVDNLLCILVIFFDGLNNLVEPAQYLMLLELVSTLFVINMMTLVESRRPVKPRWARSPTLWQFLWNCGGVAVFLPIYSLLYIKQGPNNSVPLPAPEAQALPFTALWGLLLAIPLMTPALIDAAPFRTQDGVALFFLAIPAFSGFQYLASFVISKINYRGAQKPVQLAYRIVGTVSGLVHVGIVTYALTSDAANTSLFKIFILNHSAVQNDSDIMTQAALLFIQSDYVIITVVVVLLGIYTWYPEPVSGGKATADGQGAAGSLIKLVGVMSTLGAGAGLAFVLHDKEGRKAPTRSSKKRLH</sequence>
<name>A0AAI8VJL8_9PEZI</name>
<keyword evidence="1" id="KW-0812">Transmembrane</keyword>
<comment type="caution">
    <text evidence="2">The sequence shown here is derived from an EMBL/GenBank/DDBJ whole genome shotgun (WGS) entry which is preliminary data.</text>
</comment>
<evidence type="ECO:0000313" key="2">
    <source>
        <dbReference type="EMBL" id="CAJ2505544.1"/>
    </source>
</evidence>
<feature type="transmembrane region" description="Helical" evidence="1">
    <location>
        <begin position="275"/>
        <end position="299"/>
    </location>
</feature>
<organism evidence="2 3">
    <name type="scientific">Anthostomella pinea</name>
    <dbReference type="NCBI Taxonomy" id="933095"/>
    <lineage>
        <taxon>Eukaryota</taxon>
        <taxon>Fungi</taxon>
        <taxon>Dikarya</taxon>
        <taxon>Ascomycota</taxon>
        <taxon>Pezizomycotina</taxon>
        <taxon>Sordariomycetes</taxon>
        <taxon>Xylariomycetidae</taxon>
        <taxon>Xylariales</taxon>
        <taxon>Xylariaceae</taxon>
        <taxon>Anthostomella</taxon>
    </lineage>
</organism>
<protein>
    <submittedName>
        <fullName evidence="2">Uu.00g129380.m01.CDS01</fullName>
    </submittedName>
</protein>
<feature type="transmembrane region" description="Helical" evidence="1">
    <location>
        <begin position="120"/>
        <end position="139"/>
    </location>
</feature>
<evidence type="ECO:0000256" key="1">
    <source>
        <dbReference type="SAM" id="Phobius"/>
    </source>
</evidence>
<dbReference type="EMBL" id="CAUWAG010000007">
    <property type="protein sequence ID" value="CAJ2505544.1"/>
    <property type="molecule type" value="Genomic_DNA"/>
</dbReference>
<dbReference type="AlphaFoldDB" id="A0AAI8VJL8"/>
<evidence type="ECO:0000313" key="3">
    <source>
        <dbReference type="Proteomes" id="UP001295740"/>
    </source>
</evidence>
<feature type="transmembrane region" description="Helical" evidence="1">
    <location>
        <begin position="80"/>
        <end position="99"/>
    </location>
</feature>
<feature type="transmembrane region" description="Helical" evidence="1">
    <location>
        <begin position="159"/>
        <end position="177"/>
    </location>
</feature>
<gene>
    <name evidence="2" type="ORF">KHLLAP_LOCUS6012</name>
</gene>
<dbReference type="Proteomes" id="UP001295740">
    <property type="component" value="Unassembled WGS sequence"/>
</dbReference>
<keyword evidence="1" id="KW-1133">Transmembrane helix</keyword>
<keyword evidence="3" id="KW-1185">Reference proteome</keyword>
<reference evidence="2" key="1">
    <citation type="submission" date="2023-10" db="EMBL/GenBank/DDBJ databases">
        <authorList>
            <person name="Hackl T."/>
        </authorList>
    </citation>
    <scope>NUCLEOTIDE SEQUENCE</scope>
</reference>
<accession>A0AAI8VJL8</accession>
<keyword evidence="1" id="KW-0472">Membrane</keyword>
<feature type="transmembrane region" description="Helical" evidence="1">
    <location>
        <begin position="319"/>
        <end position="340"/>
    </location>
</feature>
<feature type="transmembrane region" description="Helical" evidence="1">
    <location>
        <begin position="224"/>
        <end position="245"/>
    </location>
</feature>
<proteinExistence type="predicted"/>
<feature type="transmembrane region" description="Helical" evidence="1">
    <location>
        <begin position="189"/>
        <end position="212"/>
    </location>
</feature>